<evidence type="ECO:0000313" key="2">
    <source>
        <dbReference type="Proteomes" id="UP000318509"/>
    </source>
</evidence>
<accession>A0A537K1J5</accession>
<dbReference type="SUPFAM" id="SSF50939">
    <property type="entry name" value="Sialidases"/>
    <property type="match status" value="1"/>
</dbReference>
<dbReference type="CDD" id="cd15482">
    <property type="entry name" value="Sialidase_non-viral"/>
    <property type="match status" value="1"/>
</dbReference>
<dbReference type="Gene3D" id="2.120.10.10">
    <property type="match status" value="1"/>
</dbReference>
<evidence type="ECO:0000313" key="1">
    <source>
        <dbReference type="EMBL" id="TMI89629.1"/>
    </source>
</evidence>
<protein>
    <submittedName>
        <fullName evidence="1">Exo-alpha-sialidase</fullName>
    </submittedName>
</protein>
<name>A0A537K1J5_9BACT</name>
<sequence>MRRRMVLPSGAFNTDPHWIRFRVAVWGVLLSLTSLLLATPSARTQDIIGFTRQVSPSSQTNATEPSVAVDRSDGTVYVAWQASGSHVARSDDGGRTFMQKPENDPFGSDVGDVHIRIGGATPCSIQTSSCTPGAHRVYVSAIEQLPLLLQVKLAYSDNRGATWTINDIAAVNPSFIDRPWIAVFPSKTSADQDQVYVSYHDFSVSQIWVAASNDGGKTFGPSVDVLGTNGIAFVNSFCNTVPSDIEVDPETGEVYVQWITADPVANTTQGCNLTQIENFHQVWVAHSPPATPAGLTVWDAHMVFDGGPSTNTDKIFATLAVDDSGTPGAGGNIYSVFPDNLVAADQFDIWFTHSSDKAKTWARPVQVNSDMGTHYFPWIAAGSTGRVDFIWLNSPDLTPSDAARSPWVVTFAQTINGNSATPKFNQTSASSGIMHVGGICTNGIFCTVSGGNRDLADSISIVIDRGGSAALAWTDQGTVLHGPTHITYGCVKAQQSAIVGANPGLSCKGPAGP</sequence>
<dbReference type="InterPro" id="IPR036278">
    <property type="entry name" value="Sialidase_sf"/>
</dbReference>
<comment type="caution">
    <text evidence="1">The sequence shown here is derived from an EMBL/GenBank/DDBJ whole genome shotgun (WGS) entry which is preliminary data.</text>
</comment>
<gene>
    <name evidence="1" type="ORF">E6H00_09180</name>
</gene>
<proteinExistence type="predicted"/>
<organism evidence="1 2">
    <name type="scientific">Candidatus Segetimicrobium genomatis</name>
    <dbReference type="NCBI Taxonomy" id="2569760"/>
    <lineage>
        <taxon>Bacteria</taxon>
        <taxon>Bacillati</taxon>
        <taxon>Candidatus Sysuimicrobiota</taxon>
        <taxon>Candidatus Sysuimicrobiia</taxon>
        <taxon>Candidatus Sysuimicrobiales</taxon>
        <taxon>Candidatus Segetimicrobiaceae</taxon>
        <taxon>Candidatus Segetimicrobium</taxon>
    </lineage>
</organism>
<dbReference type="Proteomes" id="UP000318509">
    <property type="component" value="Unassembled WGS sequence"/>
</dbReference>
<dbReference type="AlphaFoldDB" id="A0A537K1J5"/>
<dbReference type="EMBL" id="VBAK01000120">
    <property type="protein sequence ID" value="TMI89629.1"/>
    <property type="molecule type" value="Genomic_DNA"/>
</dbReference>
<reference evidence="1 2" key="1">
    <citation type="journal article" date="2019" name="Nat. Microbiol.">
        <title>Mediterranean grassland soil C-N compound turnover is dependent on rainfall and depth, and is mediated by genomically divergent microorganisms.</title>
        <authorList>
            <person name="Diamond S."/>
            <person name="Andeer P.F."/>
            <person name="Li Z."/>
            <person name="Crits-Christoph A."/>
            <person name="Burstein D."/>
            <person name="Anantharaman K."/>
            <person name="Lane K.R."/>
            <person name="Thomas B.C."/>
            <person name="Pan C."/>
            <person name="Northen T.R."/>
            <person name="Banfield J.F."/>
        </authorList>
    </citation>
    <scope>NUCLEOTIDE SEQUENCE [LARGE SCALE GENOMIC DNA]</scope>
    <source>
        <strain evidence="1">NP_3</strain>
    </source>
</reference>